<gene>
    <name evidence="3" type="ORF">DSM19430T_00620</name>
</gene>
<dbReference type="SUPFAM" id="SSF53756">
    <property type="entry name" value="UDP-Glycosyltransferase/glycogen phosphorylase"/>
    <property type="match status" value="1"/>
</dbReference>
<evidence type="ECO:0000313" key="3">
    <source>
        <dbReference type="EMBL" id="GFM35378.1"/>
    </source>
</evidence>
<evidence type="ECO:0000256" key="2">
    <source>
        <dbReference type="ARBA" id="ARBA00022679"/>
    </source>
</evidence>
<evidence type="ECO:0000256" key="1">
    <source>
        <dbReference type="ARBA" id="ARBA00022676"/>
    </source>
</evidence>
<keyword evidence="4" id="KW-1185">Reference proteome</keyword>
<dbReference type="InterPro" id="IPR002201">
    <property type="entry name" value="Glyco_trans_9"/>
</dbReference>
<keyword evidence="1" id="KW-0328">Glycosyltransferase</keyword>
<sequence>MSAKPILIVQMQRMGDLVLTFPLFLWLRQMFPAHPIWVVAERMFFEGLMPLSPGVTYFPAEAAPALSRERYSMVINLSHRADAASLAGKVQSDSVLGAVTSGSGATYIHGDWQLYRASLVHNNRHNLFHWADLNGLDMVPSAVRNAIHWPKPDADRPHADRVGLFLGASDPAKRPTAAFMHKLVLALLKRGLKPVLLGGKTEMPLGAQVASLAQTPALNLCGRFSLTEFVAFTGSLRCLITPDTGPMHIAAWMGTPTLNLSMGHVHPWETGPYQPGHHVLRTNMSCVGCWQCKHSTVLCHKAFTPDRVAALTRSLVSVKSQEGQKAPLPKRSIVPASQTLFITGRDAFGLYHLETNSAEASPPPRQILAEFWKSYFGMRFGLWPESHVHGQWQNLCAASPDLAPKIREQFLRLSRELLPGIKGRTGPTTTASFWSAHPPMVRPLTGFLHLLLQNAEHSLAGYAKAVSMLEELIAITEPY</sequence>
<dbReference type="PANTHER" id="PTHR30160">
    <property type="entry name" value="TETRAACYLDISACCHARIDE 4'-KINASE-RELATED"/>
    <property type="match status" value="1"/>
</dbReference>
<dbReference type="Gene3D" id="3.40.50.2000">
    <property type="entry name" value="Glycogen Phosphorylase B"/>
    <property type="match status" value="2"/>
</dbReference>
<comment type="caution">
    <text evidence="3">The sequence shown here is derived from an EMBL/GenBank/DDBJ whole genome shotgun (WGS) entry which is preliminary data.</text>
</comment>
<name>A0A7J0BP37_9BACT</name>
<accession>A0A7J0BP37</accession>
<dbReference type="PANTHER" id="PTHR30160:SF7">
    <property type="entry name" value="ADP-HEPTOSE--LPS HEPTOSYLTRANSFERASE 2"/>
    <property type="match status" value="1"/>
</dbReference>
<dbReference type="RefSeq" id="WP_174408107.1">
    <property type="nucleotide sequence ID" value="NZ_BLVP01000001.1"/>
</dbReference>
<dbReference type="GO" id="GO:0009244">
    <property type="term" value="P:lipopolysaccharide core region biosynthetic process"/>
    <property type="evidence" value="ECO:0007669"/>
    <property type="project" value="TreeGrafter"/>
</dbReference>
<dbReference type="GO" id="GO:0005829">
    <property type="term" value="C:cytosol"/>
    <property type="evidence" value="ECO:0007669"/>
    <property type="project" value="TreeGrafter"/>
</dbReference>
<keyword evidence="2 3" id="KW-0808">Transferase</keyword>
<dbReference type="Pfam" id="PF01075">
    <property type="entry name" value="Glyco_transf_9"/>
    <property type="match status" value="1"/>
</dbReference>
<organism evidence="3 4">
    <name type="scientific">Desulfovibrio psychrotolerans</name>
    <dbReference type="NCBI Taxonomy" id="415242"/>
    <lineage>
        <taxon>Bacteria</taxon>
        <taxon>Pseudomonadati</taxon>
        <taxon>Thermodesulfobacteriota</taxon>
        <taxon>Desulfovibrionia</taxon>
        <taxon>Desulfovibrionales</taxon>
        <taxon>Desulfovibrionaceae</taxon>
        <taxon>Desulfovibrio</taxon>
    </lineage>
</organism>
<proteinExistence type="predicted"/>
<protein>
    <submittedName>
        <fullName evidence="3">Heptosyltransferase</fullName>
    </submittedName>
</protein>
<dbReference type="CDD" id="cd03789">
    <property type="entry name" value="GT9_LPS_heptosyltransferase"/>
    <property type="match status" value="1"/>
</dbReference>
<dbReference type="Proteomes" id="UP000503820">
    <property type="component" value="Unassembled WGS sequence"/>
</dbReference>
<reference evidence="3 4" key="1">
    <citation type="submission" date="2020-05" db="EMBL/GenBank/DDBJ databases">
        <title>Draft genome sequence of Desulfovibrio psychrotolerans JS1T.</title>
        <authorList>
            <person name="Ueno A."/>
            <person name="Tamazawa S."/>
            <person name="Tamamura S."/>
            <person name="Murakami T."/>
            <person name="Kiyama T."/>
            <person name="Inomata H."/>
            <person name="Amano Y."/>
            <person name="Miyakawa K."/>
            <person name="Tamaki H."/>
            <person name="Naganuma T."/>
            <person name="Kaneko K."/>
        </authorList>
    </citation>
    <scope>NUCLEOTIDE SEQUENCE [LARGE SCALE GENOMIC DNA]</scope>
    <source>
        <strain evidence="3 4">JS1</strain>
    </source>
</reference>
<dbReference type="EMBL" id="BLVP01000001">
    <property type="protein sequence ID" value="GFM35378.1"/>
    <property type="molecule type" value="Genomic_DNA"/>
</dbReference>
<dbReference type="InterPro" id="IPR051199">
    <property type="entry name" value="LPS_LOS_Heptosyltrfase"/>
</dbReference>
<dbReference type="GO" id="GO:0008713">
    <property type="term" value="F:ADP-heptose-lipopolysaccharide heptosyltransferase activity"/>
    <property type="evidence" value="ECO:0007669"/>
    <property type="project" value="TreeGrafter"/>
</dbReference>
<evidence type="ECO:0000313" key="4">
    <source>
        <dbReference type="Proteomes" id="UP000503820"/>
    </source>
</evidence>
<dbReference type="AlphaFoldDB" id="A0A7J0BP37"/>